<dbReference type="EMBL" id="BNBD01000002">
    <property type="protein sequence ID" value="GHF33158.1"/>
    <property type="molecule type" value="Genomic_DNA"/>
</dbReference>
<comment type="caution">
    <text evidence="1">The sequence shown here is derived from an EMBL/GenBank/DDBJ whole genome shotgun (WGS) entry which is preliminary data.</text>
</comment>
<accession>A0A919B0H5</accession>
<proteinExistence type="predicted"/>
<sequence length="82" mass="8986">MTTMPDTVPLARHYYETRREVLAAGGAQLTPWYQLDPEERAVAVTEAVIIQEAVRRANEEHAVLMAVLASRLPAADEVTAPG</sequence>
<organism evidence="1 2">
    <name type="scientific">Streptomyces mashuensis</name>
    <dbReference type="NCBI Taxonomy" id="33904"/>
    <lineage>
        <taxon>Bacteria</taxon>
        <taxon>Bacillati</taxon>
        <taxon>Actinomycetota</taxon>
        <taxon>Actinomycetes</taxon>
        <taxon>Kitasatosporales</taxon>
        <taxon>Streptomycetaceae</taxon>
        <taxon>Streptomyces</taxon>
    </lineage>
</organism>
<protein>
    <submittedName>
        <fullName evidence="1">Uncharacterized protein</fullName>
    </submittedName>
</protein>
<dbReference type="AlphaFoldDB" id="A0A919B0H5"/>
<name>A0A919B0H5_9ACTN</name>
<gene>
    <name evidence="1" type="ORF">GCM10010218_12810</name>
</gene>
<evidence type="ECO:0000313" key="2">
    <source>
        <dbReference type="Proteomes" id="UP000638313"/>
    </source>
</evidence>
<reference evidence="1" key="1">
    <citation type="journal article" date="2014" name="Int. J. Syst. Evol. Microbiol.">
        <title>Complete genome sequence of Corynebacterium casei LMG S-19264T (=DSM 44701T), isolated from a smear-ripened cheese.</title>
        <authorList>
            <consortium name="US DOE Joint Genome Institute (JGI-PGF)"/>
            <person name="Walter F."/>
            <person name="Albersmeier A."/>
            <person name="Kalinowski J."/>
            <person name="Ruckert C."/>
        </authorList>
    </citation>
    <scope>NUCLEOTIDE SEQUENCE</scope>
    <source>
        <strain evidence="1">JCM 4059</strain>
    </source>
</reference>
<dbReference type="Proteomes" id="UP000638313">
    <property type="component" value="Unassembled WGS sequence"/>
</dbReference>
<reference evidence="1" key="2">
    <citation type="submission" date="2020-09" db="EMBL/GenBank/DDBJ databases">
        <authorList>
            <person name="Sun Q."/>
            <person name="Ohkuma M."/>
        </authorList>
    </citation>
    <scope>NUCLEOTIDE SEQUENCE</scope>
    <source>
        <strain evidence="1">JCM 4059</strain>
    </source>
</reference>
<evidence type="ECO:0000313" key="1">
    <source>
        <dbReference type="EMBL" id="GHF33158.1"/>
    </source>
</evidence>
<keyword evidence="2" id="KW-1185">Reference proteome</keyword>